<dbReference type="InterPro" id="IPR045187">
    <property type="entry name" value="CcO_II"/>
</dbReference>
<dbReference type="GO" id="GO:0020037">
    <property type="term" value="F:heme binding"/>
    <property type="evidence" value="ECO:0007669"/>
    <property type="project" value="InterPro"/>
</dbReference>
<dbReference type="InterPro" id="IPR008972">
    <property type="entry name" value="Cupredoxin"/>
</dbReference>
<evidence type="ECO:0000256" key="1">
    <source>
        <dbReference type="ARBA" id="ARBA00004141"/>
    </source>
</evidence>
<keyword evidence="6 17" id="KW-0812">Transmembrane</keyword>
<dbReference type="PANTHER" id="PTHR22888:SF9">
    <property type="entry name" value="CYTOCHROME C OXIDASE SUBUNIT 2"/>
    <property type="match status" value="1"/>
</dbReference>
<dbReference type="PRINTS" id="PR01166">
    <property type="entry name" value="CYCOXIDASEII"/>
</dbReference>
<sequence length="375" mass="40882">MSLAGRLAGSVVLFLAIPSAFAQSRYNFQEPVTSVAEQIYSLHTLMLIICLVIFVGVFGVMFWSIFKHRRSRGAVAANFHENTTVEVLWTIIPVFILVGMAWPATKTIIDMKDTSDPDMTIKVTGYQWKWGYDYLHGEGEGIAFVSNLATPRAQIQGQEEKGEHYLVEVDNPMVVPVGKKVRLLVTANDVIHSWWVPAFGVKQDAIPGFIRDTWFRAEQEGIYRGVCAELCGRDHAFMPIEVHVVSADEYSAWVEGLRLASVAQAEADDREWNQSDLIARGEQVYAATCVACHQAEGGGVPPAFPALDGSALVAGEHGPLVDIVLNGKTGTAMAAFAAQLSDVEVAAVLTYLRNSWGNNVGDMIAPEEVAAARGV</sequence>
<dbReference type="Gene3D" id="1.10.760.10">
    <property type="entry name" value="Cytochrome c-like domain"/>
    <property type="match status" value="1"/>
</dbReference>
<gene>
    <name evidence="24" type="primary">coxB</name>
    <name evidence="24" type="ORF">GPA21_15290</name>
</gene>
<evidence type="ECO:0000256" key="2">
    <source>
        <dbReference type="ARBA" id="ARBA00007866"/>
    </source>
</evidence>
<evidence type="ECO:0000256" key="7">
    <source>
        <dbReference type="ARBA" id="ARBA00022723"/>
    </source>
</evidence>
<keyword evidence="13 19" id="KW-0472">Membrane</keyword>
<comment type="function">
    <text evidence="14 18">Subunits I and II form the functional core of the enzyme complex. Electrons originating in cytochrome c are transferred via heme a and Cu(A) to the binuclear center formed by heme a3 and Cu(B).</text>
</comment>
<feature type="signal peptide" evidence="20">
    <location>
        <begin position="1"/>
        <end position="22"/>
    </location>
</feature>
<evidence type="ECO:0000313" key="24">
    <source>
        <dbReference type="EMBL" id="NMG04321.1"/>
    </source>
</evidence>
<proteinExistence type="inferred from homology"/>
<dbReference type="InterPro" id="IPR001505">
    <property type="entry name" value="Copper_CuA"/>
</dbReference>
<dbReference type="Pfam" id="PF13442">
    <property type="entry name" value="Cytochrome_CBB3"/>
    <property type="match status" value="1"/>
</dbReference>
<dbReference type="GO" id="GO:0005507">
    <property type="term" value="F:copper ion binding"/>
    <property type="evidence" value="ECO:0007669"/>
    <property type="project" value="InterPro"/>
</dbReference>
<organism evidence="24 25">
    <name type="scientific">Azoarcus taiwanensis</name>
    <dbReference type="NCBI Taxonomy" id="666964"/>
    <lineage>
        <taxon>Bacteria</taxon>
        <taxon>Pseudomonadati</taxon>
        <taxon>Pseudomonadota</taxon>
        <taxon>Betaproteobacteria</taxon>
        <taxon>Rhodocyclales</taxon>
        <taxon>Zoogloeaceae</taxon>
        <taxon>Azoarcus</taxon>
    </lineage>
</organism>
<dbReference type="PANTHER" id="PTHR22888">
    <property type="entry name" value="CYTOCHROME C OXIDASE, SUBUNIT II"/>
    <property type="match status" value="1"/>
</dbReference>
<dbReference type="GO" id="GO:0005886">
    <property type="term" value="C:plasma membrane"/>
    <property type="evidence" value="ECO:0007669"/>
    <property type="project" value="UniProtKB-SubCell"/>
</dbReference>
<dbReference type="RefSeq" id="WP_168988996.1">
    <property type="nucleotide sequence ID" value="NZ_CAWPHM010000012.1"/>
</dbReference>
<dbReference type="EMBL" id="WTVM01000110">
    <property type="protein sequence ID" value="NMG04321.1"/>
    <property type="molecule type" value="Genomic_DNA"/>
</dbReference>
<reference evidence="24" key="1">
    <citation type="submission" date="2019-12" db="EMBL/GenBank/DDBJ databases">
        <title>Comparative genomics gives insights into the taxonomy of the Azoarcus-Aromatoleum group and reveals separate origins of nif in the plant-associated Azoarcus and non-plant-associated Aromatoleum sub-groups.</title>
        <authorList>
            <person name="Lafos M."/>
            <person name="Maluk M."/>
            <person name="Batista M."/>
            <person name="Junghare M."/>
            <person name="Carmona M."/>
            <person name="Faoro H."/>
            <person name="Cruz L.M."/>
            <person name="Battistoni F."/>
            <person name="De Souza E."/>
            <person name="Pedrosa F."/>
            <person name="Chen W.-M."/>
            <person name="Poole P.S."/>
            <person name="Dixon R.A."/>
            <person name="James E.K."/>
        </authorList>
    </citation>
    <scope>NUCLEOTIDE SEQUENCE</scope>
    <source>
        <strain evidence="24">NSC3</strain>
    </source>
</reference>
<dbReference type="InterPro" id="IPR009056">
    <property type="entry name" value="Cyt_c-like_dom"/>
</dbReference>
<keyword evidence="10 19" id="KW-1133">Transmembrane helix</keyword>
<dbReference type="PROSITE" id="PS00078">
    <property type="entry name" value="COX2"/>
    <property type="match status" value="1"/>
</dbReference>
<evidence type="ECO:0000313" key="25">
    <source>
        <dbReference type="Proteomes" id="UP000599523"/>
    </source>
</evidence>
<evidence type="ECO:0000256" key="12">
    <source>
        <dbReference type="ARBA" id="ARBA00023008"/>
    </source>
</evidence>
<evidence type="ECO:0000256" key="16">
    <source>
        <dbReference type="PROSITE-ProRule" id="PRU00433"/>
    </source>
</evidence>
<keyword evidence="24" id="KW-0560">Oxidoreductase</keyword>
<evidence type="ECO:0000256" key="15">
    <source>
        <dbReference type="ARBA" id="ARBA00047816"/>
    </source>
</evidence>
<dbReference type="InterPro" id="IPR011759">
    <property type="entry name" value="Cyt_c_oxidase_su2_TM_dom"/>
</dbReference>
<feature type="transmembrane region" description="Helical" evidence="19">
    <location>
        <begin position="46"/>
        <end position="66"/>
    </location>
</feature>
<dbReference type="InterPro" id="IPR014222">
    <property type="entry name" value="Cyt_c_oxidase_su2"/>
</dbReference>
<dbReference type="GO" id="GO:0042773">
    <property type="term" value="P:ATP synthesis coupled electron transport"/>
    <property type="evidence" value="ECO:0007669"/>
    <property type="project" value="TreeGrafter"/>
</dbReference>
<dbReference type="InterPro" id="IPR036909">
    <property type="entry name" value="Cyt_c-like_dom_sf"/>
</dbReference>
<evidence type="ECO:0000256" key="14">
    <source>
        <dbReference type="ARBA" id="ARBA00024688"/>
    </source>
</evidence>
<keyword evidence="8" id="KW-1278">Translocase</keyword>
<evidence type="ECO:0000256" key="10">
    <source>
        <dbReference type="ARBA" id="ARBA00022989"/>
    </source>
</evidence>
<evidence type="ECO:0000256" key="18">
    <source>
        <dbReference type="RuleBase" id="RU004024"/>
    </source>
</evidence>
<dbReference type="InterPro" id="IPR002429">
    <property type="entry name" value="CcO_II-like_C"/>
</dbReference>
<keyword evidence="3 17" id="KW-0813">Transport</keyword>
<evidence type="ECO:0000256" key="6">
    <source>
        <dbReference type="ARBA" id="ARBA00022692"/>
    </source>
</evidence>
<comment type="catalytic activity">
    <reaction evidence="15 18">
        <text>4 Fe(II)-[cytochrome c] + O2 + 8 H(+)(in) = 4 Fe(III)-[cytochrome c] + 2 H2O + 4 H(+)(out)</text>
        <dbReference type="Rhea" id="RHEA:11436"/>
        <dbReference type="Rhea" id="RHEA-COMP:10350"/>
        <dbReference type="Rhea" id="RHEA-COMP:14399"/>
        <dbReference type="ChEBI" id="CHEBI:15377"/>
        <dbReference type="ChEBI" id="CHEBI:15378"/>
        <dbReference type="ChEBI" id="CHEBI:15379"/>
        <dbReference type="ChEBI" id="CHEBI:29033"/>
        <dbReference type="ChEBI" id="CHEBI:29034"/>
        <dbReference type="EC" id="7.1.1.9"/>
    </reaction>
</comment>
<feature type="domain" description="Cytochrome oxidase subunit II copper A binding" evidence="21">
    <location>
        <begin position="116"/>
        <end position="256"/>
    </location>
</feature>
<evidence type="ECO:0000256" key="3">
    <source>
        <dbReference type="ARBA" id="ARBA00022448"/>
    </source>
</evidence>
<feature type="domain" description="Cytochrome oxidase subunit II transmembrane region profile" evidence="22">
    <location>
        <begin position="20"/>
        <end position="115"/>
    </location>
</feature>
<accession>A0A972FL76</accession>
<evidence type="ECO:0000256" key="17">
    <source>
        <dbReference type="RuleBase" id="RU000456"/>
    </source>
</evidence>
<dbReference type="InterPro" id="IPR036257">
    <property type="entry name" value="Cyt_c_oxidase_su2_TM_sf"/>
</dbReference>
<comment type="caution">
    <text evidence="24">The sequence shown here is derived from an EMBL/GenBank/DDBJ whole genome shotgun (WGS) entry which is preliminary data.</text>
</comment>
<evidence type="ECO:0000256" key="11">
    <source>
        <dbReference type="ARBA" id="ARBA00023004"/>
    </source>
</evidence>
<dbReference type="PROSITE" id="PS50857">
    <property type="entry name" value="COX2_CUA"/>
    <property type="match status" value="1"/>
</dbReference>
<keyword evidence="20" id="KW-0732">Signal</keyword>
<dbReference type="GO" id="GO:0004129">
    <property type="term" value="F:cytochrome-c oxidase activity"/>
    <property type="evidence" value="ECO:0007669"/>
    <property type="project" value="UniProtKB-EC"/>
</dbReference>
<feature type="domain" description="Cytochrome c" evidence="23">
    <location>
        <begin position="276"/>
        <end position="356"/>
    </location>
</feature>
<dbReference type="Proteomes" id="UP000599523">
    <property type="component" value="Unassembled WGS sequence"/>
</dbReference>
<comment type="cofactor">
    <cofactor evidence="18">
        <name>Cu cation</name>
        <dbReference type="ChEBI" id="CHEBI:23378"/>
    </cofactor>
    <text evidence="18">Binds a copper A center.</text>
</comment>
<evidence type="ECO:0000256" key="8">
    <source>
        <dbReference type="ARBA" id="ARBA00022967"/>
    </source>
</evidence>
<evidence type="ECO:0000256" key="19">
    <source>
        <dbReference type="SAM" id="Phobius"/>
    </source>
</evidence>
<dbReference type="SUPFAM" id="SSF46626">
    <property type="entry name" value="Cytochrome c"/>
    <property type="match status" value="1"/>
</dbReference>
<evidence type="ECO:0000259" key="21">
    <source>
        <dbReference type="PROSITE" id="PS50857"/>
    </source>
</evidence>
<name>A0A972FL76_9RHOO</name>
<dbReference type="NCBIfam" id="TIGR02866">
    <property type="entry name" value="CoxB"/>
    <property type="match status" value="1"/>
</dbReference>
<keyword evidence="7 16" id="KW-0479">Metal-binding</keyword>
<dbReference type="Gene3D" id="2.60.40.420">
    <property type="entry name" value="Cupredoxins - blue copper proteins"/>
    <property type="match status" value="1"/>
</dbReference>
<evidence type="ECO:0000256" key="13">
    <source>
        <dbReference type="ARBA" id="ARBA00023136"/>
    </source>
</evidence>
<evidence type="ECO:0000256" key="5">
    <source>
        <dbReference type="ARBA" id="ARBA00022660"/>
    </source>
</evidence>
<keyword evidence="4 16" id="KW-0349">Heme</keyword>
<dbReference type="PROSITE" id="PS50999">
    <property type="entry name" value="COX2_TM"/>
    <property type="match status" value="1"/>
</dbReference>
<keyword evidence="25" id="KW-1185">Reference proteome</keyword>
<evidence type="ECO:0000256" key="9">
    <source>
        <dbReference type="ARBA" id="ARBA00022982"/>
    </source>
</evidence>
<dbReference type="GO" id="GO:0016491">
    <property type="term" value="F:oxidoreductase activity"/>
    <property type="evidence" value="ECO:0007669"/>
    <property type="project" value="UniProtKB-KW"/>
</dbReference>
<protein>
    <recommendedName>
        <fullName evidence="18">Cytochrome c oxidase subunit 2</fullName>
        <ecNumber evidence="18">7.1.1.9</ecNumber>
    </recommendedName>
</protein>
<evidence type="ECO:0000256" key="20">
    <source>
        <dbReference type="SAM" id="SignalP"/>
    </source>
</evidence>
<keyword evidence="5 17" id="KW-0679">Respiratory chain</keyword>
<dbReference type="Pfam" id="PF02790">
    <property type="entry name" value="COX2_TM"/>
    <property type="match status" value="1"/>
</dbReference>
<dbReference type="Gene3D" id="1.10.287.90">
    <property type="match status" value="1"/>
</dbReference>
<evidence type="ECO:0000259" key="23">
    <source>
        <dbReference type="PROSITE" id="PS51007"/>
    </source>
</evidence>
<feature type="transmembrane region" description="Helical" evidence="19">
    <location>
        <begin position="87"/>
        <end position="105"/>
    </location>
</feature>
<keyword evidence="11 16" id="KW-0408">Iron</keyword>
<dbReference type="AlphaFoldDB" id="A0A972FL76"/>
<keyword evidence="9 17" id="KW-0249">Electron transport</keyword>
<comment type="subcellular location">
    <subcellularLocation>
        <location evidence="17">Cell membrane</location>
        <topology evidence="17">Multi-pass membrane protein</topology>
    </subcellularLocation>
    <subcellularLocation>
        <location evidence="1">Membrane</location>
        <topology evidence="1">Multi-pass membrane protein</topology>
    </subcellularLocation>
</comment>
<keyword evidence="12 18" id="KW-0186">Copper</keyword>
<feature type="chain" id="PRO_5038007685" description="Cytochrome c oxidase subunit 2" evidence="20">
    <location>
        <begin position="23"/>
        <end position="375"/>
    </location>
</feature>
<dbReference type="Pfam" id="PF00116">
    <property type="entry name" value="COX2"/>
    <property type="match status" value="1"/>
</dbReference>
<comment type="similarity">
    <text evidence="2 17">Belongs to the cytochrome c oxidase subunit 2 family.</text>
</comment>
<evidence type="ECO:0000256" key="4">
    <source>
        <dbReference type="ARBA" id="ARBA00022617"/>
    </source>
</evidence>
<dbReference type="SUPFAM" id="SSF81464">
    <property type="entry name" value="Cytochrome c oxidase subunit II-like, transmembrane region"/>
    <property type="match status" value="1"/>
</dbReference>
<dbReference type="SUPFAM" id="SSF49503">
    <property type="entry name" value="Cupredoxins"/>
    <property type="match status" value="1"/>
</dbReference>
<dbReference type="PROSITE" id="PS51007">
    <property type="entry name" value="CYTC"/>
    <property type="match status" value="1"/>
</dbReference>
<dbReference type="EC" id="7.1.1.9" evidence="18"/>
<evidence type="ECO:0000259" key="22">
    <source>
        <dbReference type="PROSITE" id="PS50999"/>
    </source>
</evidence>